<sequence length="52" mass="5779">MWISIPPVPQLLSDFSGGRLQQPRRVCQIVPHLSFRHERFATATGGCVMIGS</sequence>
<dbReference type="EMBL" id="CSWP01000002">
    <property type="protein sequence ID" value="CPV39785.1"/>
    <property type="molecule type" value="Genomic_DNA"/>
</dbReference>
<gene>
    <name evidence="1" type="ORF">ERS075579_01084</name>
</gene>
<protein>
    <submittedName>
        <fullName evidence="1">Uncharacterized protein</fullName>
    </submittedName>
</protein>
<dbReference type="AlphaFoldDB" id="A0A0U0ZI04"/>
<evidence type="ECO:0000313" key="1">
    <source>
        <dbReference type="EMBL" id="CPV39785.1"/>
    </source>
</evidence>
<dbReference type="Proteomes" id="UP000045782">
    <property type="component" value="Unassembled WGS sequence"/>
</dbReference>
<reference evidence="1 2" key="1">
    <citation type="submission" date="2015-03" db="EMBL/GenBank/DDBJ databases">
        <authorList>
            <person name="Murphy D."/>
        </authorList>
    </citation>
    <scope>NUCLEOTIDE SEQUENCE [LARGE SCALE GENOMIC DNA]</scope>
    <source>
        <strain evidence="1 2">PAP088</strain>
    </source>
</reference>
<accession>A0A0U0ZI04</accession>
<evidence type="ECO:0000313" key="2">
    <source>
        <dbReference type="Proteomes" id="UP000045782"/>
    </source>
</evidence>
<name>A0A0U0ZI04_9MYCO</name>
<organism evidence="1 2">
    <name type="scientific">Mycobacteroides abscessus</name>
    <dbReference type="NCBI Taxonomy" id="36809"/>
    <lineage>
        <taxon>Bacteria</taxon>
        <taxon>Bacillati</taxon>
        <taxon>Actinomycetota</taxon>
        <taxon>Actinomycetes</taxon>
        <taxon>Mycobacteriales</taxon>
        <taxon>Mycobacteriaceae</taxon>
        <taxon>Mycobacteroides</taxon>
    </lineage>
</organism>
<proteinExistence type="predicted"/>